<keyword evidence="1" id="KW-0472">Membrane</keyword>
<proteinExistence type="predicted"/>
<dbReference type="Proteomes" id="UP001165583">
    <property type="component" value="Unassembled WGS sequence"/>
</dbReference>
<dbReference type="RefSeq" id="WP_260046041.1">
    <property type="nucleotide sequence ID" value="NZ_JANZXA010000006.1"/>
</dbReference>
<organism evidence="2 3">
    <name type="scientific">Novosphingobium mangrovi</name>
    <name type="common">ex Huang et al. 2023</name>
    <dbReference type="NCBI Taxonomy" id="2976432"/>
    <lineage>
        <taxon>Bacteria</taxon>
        <taxon>Pseudomonadati</taxon>
        <taxon>Pseudomonadota</taxon>
        <taxon>Alphaproteobacteria</taxon>
        <taxon>Sphingomonadales</taxon>
        <taxon>Sphingomonadaceae</taxon>
        <taxon>Novosphingobium</taxon>
    </lineage>
</organism>
<sequence length="40" mass="4392">MSFSAEFLSTIIYGSLIWCALTGLGLAALLIRDMKNGDIW</sequence>
<dbReference type="EMBL" id="JANZXA010000006">
    <property type="protein sequence ID" value="MCT2399938.1"/>
    <property type="molecule type" value="Genomic_DNA"/>
</dbReference>
<reference evidence="2" key="1">
    <citation type="submission" date="2022-09" db="EMBL/GenBank/DDBJ databases">
        <title>Novosphingobium sp. Nov., a polycyclic aromatic hydrocarbon-degrading bacterium isolated form mangrove sediments in HongKong.</title>
        <authorList>
            <person name="Hu Z."/>
        </authorList>
    </citation>
    <scope>NUCLEOTIDE SEQUENCE</scope>
    <source>
        <strain evidence="2">HK4-1</strain>
    </source>
</reference>
<feature type="transmembrane region" description="Helical" evidence="1">
    <location>
        <begin position="12"/>
        <end position="31"/>
    </location>
</feature>
<evidence type="ECO:0000256" key="1">
    <source>
        <dbReference type="SAM" id="Phobius"/>
    </source>
</evidence>
<keyword evidence="1" id="KW-1133">Transmembrane helix</keyword>
<accession>A0ABT2I554</accession>
<protein>
    <submittedName>
        <fullName evidence="2">Uncharacterized protein</fullName>
    </submittedName>
</protein>
<evidence type="ECO:0000313" key="3">
    <source>
        <dbReference type="Proteomes" id="UP001165583"/>
    </source>
</evidence>
<evidence type="ECO:0000313" key="2">
    <source>
        <dbReference type="EMBL" id="MCT2399938.1"/>
    </source>
</evidence>
<gene>
    <name evidence="2" type="ORF">NZK81_10275</name>
</gene>
<name>A0ABT2I554_9SPHN</name>
<keyword evidence="1" id="KW-0812">Transmembrane</keyword>
<keyword evidence="3" id="KW-1185">Reference proteome</keyword>
<comment type="caution">
    <text evidence="2">The sequence shown here is derived from an EMBL/GenBank/DDBJ whole genome shotgun (WGS) entry which is preliminary data.</text>
</comment>